<organism evidence="2 3">
    <name type="scientific">Rhipicephalus microplus</name>
    <name type="common">Cattle tick</name>
    <name type="synonym">Boophilus microplus</name>
    <dbReference type="NCBI Taxonomy" id="6941"/>
    <lineage>
        <taxon>Eukaryota</taxon>
        <taxon>Metazoa</taxon>
        <taxon>Ecdysozoa</taxon>
        <taxon>Arthropoda</taxon>
        <taxon>Chelicerata</taxon>
        <taxon>Arachnida</taxon>
        <taxon>Acari</taxon>
        <taxon>Parasitiformes</taxon>
        <taxon>Ixodida</taxon>
        <taxon>Ixodoidea</taxon>
        <taxon>Ixodidae</taxon>
        <taxon>Rhipicephalinae</taxon>
        <taxon>Rhipicephalus</taxon>
        <taxon>Boophilus</taxon>
    </lineage>
</organism>
<evidence type="ECO:0000256" key="1">
    <source>
        <dbReference type="SAM" id="MobiDB-lite"/>
    </source>
</evidence>
<reference evidence="2" key="2">
    <citation type="submission" date="2021-09" db="EMBL/GenBank/DDBJ databases">
        <authorList>
            <person name="Jia N."/>
            <person name="Wang J."/>
            <person name="Shi W."/>
            <person name="Du L."/>
            <person name="Sun Y."/>
            <person name="Zhan W."/>
            <person name="Jiang J."/>
            <person name="Wang Q."/>
            <person name="Zhang B."/>
            <person name="Ji P."/>
            <person name="Sakyi L.B."/>
            <person name="Cui X."/>
            <person name="Yuan T."/>
            <person name="Jiang B."/>
            <person name="Yang W."/>
            <person name="Lam T.T.-Y."/>
            <person name="Chang Q."/>
            <person name="Ding S."/>
            <person name="Wang X."/>
            <person name="Zhu J."/>
            <person name="Ruan X."/>
            <person name="Zhao L."/>
            <person name="Wei J."/>
            <person name="Que T."/>
            <person name="Du C."/>
            <person name="Cheng J."/>
            <person name="Dai P."/>
            <person name="Han X."/>
            <person name="Huang E."/>
            <person name="Gao Y."/>
            <person name="Liu J."/>
            <person name="Shao H."/>
            <person name="Ye R."/>
            <person name="Li L."/>
            <person name="Wei W."/>
            <person name="Wang X."/>
            <person name="Wang C."/>
            <person name="Huo Q."/>
            <person name="Li W."/>
            <person name="Guo W."/>
            <person name="Chen H."/>
            <person name="Chen S."/>
            <person name="Zhou L."/>
            <person name="Zhou L."/>
            <person name="Ni X."/>
            <person name="Tian J."/>
            <person name="Zhou Y."/>
            <person name="Sheng Y."/>
            <person name="Liu T."/>
            <person name="Pan Y."/>
            <person name="Xia L."/>
            <person name="Li J."/>
            <person name="Zhao F."/>
            <person name="Cao W."/>
        </authorList>
    </citation>
    <scope>NUCLEOTIDE SEQUENCE</scope>
    <source>
        <strain evidence="2">Rmic-2018</strain>
        <tissue evidence="2">Larvae</tissue>
    </source>
</reference>
<dbReference type="AlphaFoldDB" id="A0A9J6DJ14"/>
<protein>
    <submittedName>
        <fullName evidence="2">Uncharacterized protein</fullName>
    </submittedName>
</protein>
<evidence type="ECO:0000313" key="2">
    <source>
        <dbReference type="EMBL" id="KAH8022220.1"/>
    </source>
</evidence>
<reference evidence="2" key="1">
    <citation type="journal article" date="2020" name="Cell">
        <title>Large-Scale Comparative Analyses of Tick Genomes Elucidate Their Genetic Diversity and Vector Capacities.</title>
        <authorList>
            <consortium name="Tick Genome and Microbiome Consortium (TIGMIC)"/>
            <person name="Jia N."/>
            <person name="Wang J."/>
            <person name="Shi W."/>
            <person name="Du L."/>
            <person name="Sun Y."/>
            <person name="Zhan W."/>
            <person name="Jiang J.F."/>
            <person name="Wang Q."/>
            <person name="Zhang B."/>
            <person name="Ji P."/>
            <person name="Bell-Sakyi L."/>
            <person name="Cui X.M."/>
            <person name="Yuan T.T."/>
            <person name="Jiang B.G."/>
            <person name="Yang W.F."/>
            <person name="Lam T.T."/>
            <person name="Chang Q.C."/>
            <person name="Ding S.J."/>
            <person name="Wang X.J."/>
            <person name="Zhu J.G."/>
            <person name="Ruan X.D."/>
            <person name="Zhao L."/>
            <person name="Wei J.T."/>
            <person name="Ye R.Z."/>
            <person name="Que T.C."/>
            <person name="Du C.H."/>
            <person name="Zhou Y.H."/>
            <person name="Cheng J.X."/>
            <person name="Dai P.F."/>
            <person name="Guo W.B."/>
            <person name="Han X.H."/>
            <person name="Huang E.J."/>
            <person name="Li L.F."/>
            <person name="Wei W."/>
            <person name="Gao Y.C."/>
            <person name="Liu J.Z."/>
            <person name="Shao H.Z."/>
            <person name="Wang X."/>
            <person name="Wang C.C."/>
            <person name="Yang T.C."/>
            <person name="Huo Q.B."/>
            <person name="Li W."/>
            <person name="Chen H.Y."/>
            <person name="Chen S.E."/>
            <person name="Zhou L.G."/>
            <person name="Ni X.B."/>
            <person name="Tian J.H."/>
            <person name="Sheng Y."/>
            <person name="Liu T."/>
            <person name="Pan Y.S."/>
            <person name="Xia L.Y."/>
            <person name="Li J."/>
            <person name="Zhao F."/>
            <person name="Cao W.C."/>
        </authorList>
    </citation>
    <scope>NUCLEOTIDE SEQUENCE</scope>
    <source>
        <strain evidence="2">Rmic-2018</strain>
    </source>
</reference>
<proteinExistence type="predicted"/>
<name>A0A9J6DJ14_RHIMP</name>
<comment type="caution">
    <text evidence="2">The sequence shown here is derived from an EMBL/GenBank/DDBJ whole genome shotgun (WGS) entry which is preliminary data.</text>
</comment>
<evidence type="ECO:0000313" key="3">
    <source>
        <dbReference type="Proteomes" id="UP000821866"/>
    </source>
</evidence>
<dbReference type="EMBL" id="JABSTU010000009">
    <property type="protein sequence ID" value="KAH8022220.1"/>
    <property type="molecule type" value="Genomic_DNA"/>
</dbReference>
<feature type="region of interest" description="Disordered" evidence="1">
    <location>
        <begin position="71"/>
        <end position="97"/>
    </location>
</feature>
<keyword evidence="3" id="KW-1185">Reference proteome</keyword>
<dbReference type="Proteomes" id="UP000821866">
    <property type="component" value="Chromosome 7"/>
</dbReference>
<gene>
    <name evidence="2" type="ORF">HPB51_023098</name>
</gene>
<feature type="compositionally biased region" description="Basic and acidic residues" evidence="1">
    <location>
        <begin position="78"/>
        <end position="87"/>
    </location>
</feature>
<accession>A0A9J6DJ14</accession>
<sequence>MRSHVDVTPLRTTFMSPDEFGREENVVSCCECPIRKPVRRRSAARSVPGTSSSAAARGGFDFVCRSPRRRPKWTGLDRPPRSEDKQPKPNWNTSRVSLVLPPRRGGLVAKVSTGLYFTLSAFILDGGRKDHCEVTFFKQVLFILRTRPRQRNVAAPSNCVVLCMRTEMFFSISSVRQSMHRGPGSDRFLHSGPLYRMPPKKRARVDVLLRSDRFFFAPKGILSVQSGRPPCERAAL</sequence>